<dbReference type="GO" id="GO:0022857">
    <property type="term" value="F:transmembrane transporter activity"/>
    <property type="evidence" value="ECO:0007669"/>
    <property type="project" value="InterPro"/>
</dbReference>
<dbReference type="InterPro" id="IPR010065">
    <property type="entry name" value="AA_ABC_transptr_permease_3TM"/>
</dbReference>
<dbReference type="SUPFAM" id="SSF161098">
    <property type="entry name" value="MetI-like"/>
    <property type="match status" value="1"/>
</dbReference>
<protein>
    <submittedName>
        <fullName evidence="11">Amino acid ABC transporter permease</fullName>
    </submittedName>
</protein>
<dbReference type="OrthoDB" id="9805999at2"/>
<feature type="transmembrane region" description="Helical" evidence="9">
    <location>
        <begin position="25"/>
        <end position="49"/>
    </location>
</feature>
<evidence type="ECO:0000256" key="7">
    <source>
        <dbReference type="ARBA" id="ARBA00022989"/>
    </source>
</evidence>
<dbReference type="PANTHER" id="PTHR30614:SF20">
    <property type="entry name" value="GLUTAMINE TRANSPORT SYSTEM PERMEASE PROTEIN GLNP"/>
    <property type="match status" value="1"/>
</dbReference>
<dbReference type="GO" id="GO:0043190">
    <property type="term" value="C:ATP-binding cassette (ABC) transporter complex"/>
    <property type="evidence" value="ECO:0007669"/>
    <property type="project" value="InterPro"/>
</dbReference>
<keyword evidence="5 9" id="KW-0812">Transmembrane</keyword>
<dbReference type="Pfam" id="PF00528">
    <property type="entry name" value="BPD_transp_1"/>
    <property type="match status" value="1"/>
</dbReference>
<dbReference type="PROSITE" id="PS50928">
    <property type="entry name" value="ABC_TM1"/>
    <property type="match status" value="1"/>
</dbReference>
<dbReference type="Proteomes" id="UP000271031">
    <property type="component" value="Unassembled WGS sequence"/>
</dbReference>
<dbReference type="InterPro" id="IPR035906">
    <property type="entry name" value="MetI-like_sf"/>
</dbReference>
<name>A0A3M8D9C9_9BACL</name>
<evidence type="ECO:0000256" key="5">
    <source>
        <dbReference type="ARBA" id="ARBA00022692"/>
    </source>
</evidence>
<dbReference type="RefSeq" id="WP_122919936.1">
    <property type="nucleotide sequence ID" value="NZ_RHHQ01000017.1"/>
</dbReference>
<evidence type="ECO:0000256" key="2">
    <source>
        <dbReference type="ARBA" id="ARBA00010072"/>
    </source>
</evidence>
<evidence type="ECO:0000256" key="6">
    <source>
        <dbReference type="ARBA" id="ARBA00022970"/>
    </source>
</evidence>
<feature type="domain" description="ABC transmembrane type-1" evidence="10">
    <location>
        <begin position="25"/>
        <end position="212"/>
    </location>
</feature>
<evidence type="ECO:0000313" key="11">
    <source>
        <dbReference type="EMBL" id="RNB84654.1"/>
    </source>
</evidence>
<evidence type="ECO:0000256" key="9">
    <source>
        <dbReference type="RuleBase" id="RU363032"/>
    </source>
</evidence>
<keyword evidence="12" id="KW-1185">Reference proteome</keyword>
<keyword evidence="6" id="KW-0029">Amino-acid transport</keyword>
<sequence>MAELINVFFNWDIFKDALPFLVKGLWVTVKLSFFSILFGGTIGLVLAVFRELGNTLINRLIIVYIDIFRAIPMLVLIIFVYYALPYVGLSLSPYPAGILTFSLVSSAYIAEIFRGGILAIPKGQMEAARAIGLTYLQAMRFIILPQAFRIVIPPLTNHSVGILKDTSLASVIALPELLQQAQLVQAWKANPTPLIGATLFYMLLLIPLVRLASNLERKVGAR</sequence>
<organism evidence="11 12">
    <name type="scientific">Brevibacillus fluminis</name>
    <dbReference type="NCBI Taxonomy" id="511487"/>
    <lineage>
        <taxon>Bacteria</taxon>
        <taxon>Bacillati</taxon>
        <taxon>Bacillota</taxon>
        <taxon>Bacilli</taxon>
        <taxon>Bacillales</taxon>
        <taxon>Paenibacillaceae</taxon>
        <taxon>Brevibacillus</taxon>
    </lineage>
</organism>
<dbReference type="InterPro" id="IPR043429">
    <property type="entry name" value="ArtM/GltK/GlnP/TcyL/YhdX-like"/>
</dbReference>
<feature type="transmembrane region" description="Helical" evidence="9">
    <location>
        <begin position="194"/>
        <end position="212"/>
    </location>
</feature>
<dbReference type="AlphaFoldDB" id="A0A3M8D9C9"/>
<evidence type="ECO:0000256" key="3">
    <source>
        <dbReference type="ARBA" id="ARBA00022448"/>
    </source>
</evidence>
<evidence type="ECO:0000256" key="4">
    <source>
        <dbReference type="ARBA" id="ARBA00022475"/>
    </source>
</evidence>
<dbReference type="NCBIfam" id="TIGR01726">
    <property type="entry name" value="HEQRo_perm_3TM"/>
    <property type="match status" value="1"/>
</dbReference>
<keyword evidence="8 9" id="KW-0472">Membrane</keyword>
<dbReference type="InterPro" id="IPR000515">
    <property type="entry name" value="MetI-like"/>
</dbReference>
<keyword evidence="3 9" id="KW-0813">Transport</keyword>
<dbReference type="PANTHER" id="PTHR30614">
    <property type="entry name" value="MEMBRANE COMPONENT OF AMINO ACID ABC TRANSPORTER"/>
    <property type="match status" value="1"/>
</dbReference>
<comment type="similarity">
    <text evidence="2">Belongs to the binding-protein-dependent transport system permease family. HisMQ subfamily.</text>
</comment>
<keyword evidence="7 9" id="KW-1133">Transmembrane helix</keyword>
<comment type="caution">
    <text evidence="11">The sequence shown here is derived from an EMBL/GenBank/DDBJ whole genome shotgun (WGS) entry which is preliminary data.</text>
</comment>
<feature type="transmembrane region" description="Helical" evidence="9">
    <location>
        <begin position="61"/>
        <end position="84"/>
    </location>
</feature>
<evidence type="ECO:0000259" key="10">
    <source>
        <dbReference type="PROSITE" id="PS50928"/>
    </source>
</evidence>
<comment type="subcellular location">
    <subcellularLocation>
        <location evidence="1 9">Cell membrane</location>
        <topology evidence="1 9">Multi-pass membrane protein</topology>
    </subcellularLocation>
</comment>
<evidence type="ECO:0000256" key="8">
    <source>
        <dbReference type="ARBA" id="ARBA00023136"/>
    </source>
</evidence>
<reference evidence="11 12" key="1">
    <citation type="submission" date="2018-10" db="EMBL/GenBank/DDBJ databases">
        <title>Phylogenomics of Brevibacillus.</title>
        <authorList>
            <person name="Dunlap C."/>
        </authorList>
    </citation>
    <scope>NUCLEOTIDE SEQUENCE [LARGE SCALE GENOMIC DNA]</scope>
    <source>
        <strain evidence="11 12">JCM 15716</strain>
    </source>
</reference>
<proteinExistence type="inferred from homology"/>
<dbReference type="Gene3D" id="1.10.3720.10">
    <property type="entry name" value="MetI-like"/>
    <property type="match status" value="1"/>
</dbReference>
<evidence type="ECO:0000256" key="1">
    <source>
        <dbReference type="ARBA" id="ARBA00004651"/>
    </source>
</evidence>
<dbReference type="EMBL" id="RHHQ01000017">
    <property type="protein sequence ID" value="RNB84654.1"/>
    <property type="molecule type" value="Genomic_DNA"/>
</dbReference>
<dbReference type="CDD" id="cd06261">
    <property type="entry name" value="TM_PBP2"/>
    <property type="match status" value="1"/>
</dbReference>
<dbReference type="GO" id="GO:0006865">
    <property type="term" value="P:amino acid transport"/>
    <property type="evidence" value="ECO:0007669"/>
    <property type="project" value="UniProtKB-KW"/>
</dbReference>
<accession>A0A3M8D9C9</accession>
<feature type="transmembrane region" description="Helical" evidence="9">
    <location>
        <begin position="132"/>
        <end position="152"/>
    </location>
</feature>
<evidence type="ECO:0000313" key="12">
    <source>
        <dbReference type="Proteomes" id="UP000271031"/>
    </source>
</evidence>
<feature type="transmembrane region" description="Helical" evidence="9">
    <location>
        <begin position="96"/>
        <end position="120"/>
    </location>
</feature>
<gene>
    <name evidence="11" type="ORF">EDM56_21355</name>
</gene>
<keyword evidence="4" id="KW-1003">Cell membrane</keyword>